<evidence type="ECO:0000259" key="1">
    <source>
        <dbReference type="Pfam" id="PF11427"/>
    </source>
</evidence>
<gene>
    <name evidence="2" type="ORF">P3T76_008626</name>
</gene>
<name>A0AAD9GIV5_9STRA</name>
<evidence type="ECO:0000313" key="3">
    <source>
        <dbReference type="Proteomes" id="UP001259832"/>
    </source>
</evidence>
<accession>A0AAD9GIV5</accession>
<evidence type="ECO:0000313" key="2">
    <source>
        <dbReference type="EMBL" id="KAK1939242.1"/>
    </source>
</evidence>
<comment type="caution">
    <text evidence="2">The sequence shown here is derived from an EMBL/GenBank/DDBJ whole genome shotgun (WGS) entry which is preliminary data.</text>
</comment>
<dbReference type="Proteomes" id="UP001259832">
    <property type="component" value="Unassembled WGS sequence"/>
</dbReference>
<dbReference type="Gene3D" id="1.10.10.60">
    <property type="entry name" value="Homeodomain-like"/>
    <property type="match status" value="1"/>
</dbReference>
<dbReference type="EMBL" id="JASMQC010000016">
    <property type="protein sequence ID" value="KAK1939242.1"/>
    <property type="molecule type" value="Genomic_DNA"/>
</dbReference>
<proteinExistence type="predicted"/>
<sequence>MGSLTPRGPALADSEKGAILALQKQGLSKRAIAKDVNHSRLVVTAFLANPAAYNTIKRPGSAKKLTPTAERRLLQEASRGKLSSAKLKKELELPISERRIREILRACPIFKYEKHMASPVLTQMQKDARLMWAREKVTWGNEKWSKVVFSEIKKV</sequence>
<dbReference type="AlphaFoldDB" id="A0AAD9GIV5"/>
<organism evidence="2 3">
    <name type="scientific">Phytophthora citrophthora</name>
    <dbReference type="NCBI Taxonomy" id="4793"/>
    <lineage>
        <taxon>Eukaryota</taxon>
        <taxon>Sar</taxon>
        <taxon>Stramenopiles</taxon>
        <taxon>Oomycota</taxon>
        <taxon>Peronosporomycetes</taxon>
        <taxon>Peronosporales</taxon>
        <taxon>Peronosporaceae</taxon>
        <taxon>Phytophthora</taxon>
    </lineage>
</organism>
<dbReference type="SUPFAM" id="SSF46689">
    <property type="entry name" value="Homeodomain-like"/>
    <property type="match status" value="1"/>
</dbReference>
<dbReference type="InterPro" id="IPR009057">
    <property type="entry name" value="Homeodomain-like_sf"/>
</dbReference>
<dbReference type="GO" id="GO:0003677">
    <property type="term" value="F:DNA binding"/>
    <property type="evidence" value="ECO:0007669"/>
    <property type="project" value="InterPro"/>
</dbReference>
<dbReference type="Pfam" id="PF11427">
    <property type="entry name" value="HTH_Tnp_Tc3_1"/>
    <property type="match status" value="1"/>
</dbReference>
<reference evidence="2" key="1">
    <citation type="submission" date="2023-08" db="EMBL/GenBank/DDBJ databases">
        <title>Reference Genome Resource for the Citrus Pathogen Phytophthora citrophthora.</title>
        <authorList>
            <person name="Moller H."/>
            <person name="Coetzee B."/>
            <person name="Rose L.J."/>
            <person name="Van Niekerk J.M."/>
        </authorList>
    </citation>
    <scope>NUCLEOTIDE SEQUENCE</scope>
    <source>
        <strain evidence="2">STE-U-9442</strain>
    </source>
</reference>
<keyword evidence="3" id="KW-1185">Reference proteome</keyword>
<dbReference type="InterPro" id="IPR025898">
    <property type="entry name" value="Tc3_transposase_DNA-bd_dom"/>
</dbReference>
<protein>
    <submittedName>
        <fullName evidence="2">Transposable element Tc3 transposase</fullName>
    </submittedName>
</protein>
<feature type="domain" description="Tc3 transposase DNA binding" evidence="1">
    <location>
        <begin position="7"/>
        <end position="55"/>
    </location>
</feature>